<evidence type="ECO:0000313" key="3">
    <source>
        <dbReference type="EMBL" id="NCD67896.1"/>
    </source>
</evidence>
<evidence type="ECO:0000259" key="2">
    <source>
        <dbReference type="SMART" id="SM00471"/>
    </source>
</evidence>
<keyword evidence="1" id="KW-0378">Hydrolase</keyword>
<evidence type="ECO:0000256" key="1">
    <source>
        <dbReference type="ARBA" id="ARBA00022801"/>
    </source>
</evidence>
<dbReference type="InterPro" id="IPR050135">
    <property type="entry name" value="dGTPase-like"/>
</dbReference>
<reference evidence="3" key="2">
    <citation type="submission" date="2020-10" db="EMBL/GenBank/DDBJ databases">
        <title>Mucilaginibacter sp. nov., isolated from soil.</title>
        <authorList>
            <person name="Jeon C.O."/>
        </authorList>
    </citation>
    <scope>NUCLEOTIDE SEQUENCE</scope>
    <source>
        <strain evidence="3">R11</strain>
    </source>
</reference>
<dbReference type="Gene3D" id="1.10.3410.10">
    <property type="entry name" value="putative deoxyguanosinetriphosphate triphosphohydrolase like domain"/>
    <property type="match status" value="1"/>
</dbReference>
<dbReference type="InterPro" id="IPR006261">
    <property type="entry name" value="dGTPase"/>
</dbReference>
<feature type="domain" description="HD/PDEase" evidence="2">
    <location>
        <begin position="57"/>
        <end position="262"/>
    </location>
</feature>
<sequence length="453" mass="51780">MNWKDLLCKERFNKNYIDPSYDPRSPYQRDIDRILFSSPFRRMQDKTQVFPIPKSDFIHNRLTHSIEVSSVGRSLGLLAGQFVLETKEPTLVRTELSSREGFVLDDFANIVAAACLAHDIGNPPFGHSGEKAIGAFFKNEGKEYTTALIDEEGKDLKTFEGNAAGFRILTRTPGLELTYASIGAFTKYPWSSSSIDDRYLIEDKYGFFYSDRESFESVANKLGLKCRGAGENRVWCRHPLSFLMEAADTICYRVIDVEDSVKLRLLDYQTAVKHLETICYLTPIDEDRFKPEMAEKINETEYLAYLRAKAISSLIYQAIEVWKEKYDDIMNGSFNKELLDISPSNAELENIKQNLIKRAFNHPLVLKIELAGFEVLGGLLREFCGAAFDKFEKTKNRKLFALIPEQFLTAEGKWHANNAEKLLQVTDFVSRMTDSYAIDLYRSLKGINLSIIE</sequence>
<dbReference type="InterPro" id="IPR006674">
    <property type="entry name" value="HD_domain"/>
</dbReference>
<protein>
    <submittedName>
        <fullName evidence="3">DNTP triphosphohydrolase</fullName>
    </submittedName>
</protein>
<dbReference type="Gene3D" id="1.10.3550.10">
    <property type="entry name" value="eoxyguanosinetriphosphate triphosphohydrolase domain-like"/>
    <property type="match status" value="1"/>
</dbReference>
<dbReference type="PANTHER" id="PTHR11373:SF32">
    <property type="entry name" value="DEOXYGUANOSINETRIPHOSPHATE TRIPHOSPHOHYDROLASE"/>
    <property type="match status" value="1"/>
</dbReference>
<dbReference type="RefSeq" id="WP_166583923.1">
    <property type="nucleotide sequence ID" value="NZ_WWEO01000030.1"/>
</dbReference>
<dbReference type="InterPro" id="IPR023293">
    <property type="entry name" value="dGTP_triP_hydro_central_sf"/>
</dbReference>
<dbReference type="Gene3D" id="1.10.3210.10">
    <property type="entry name" value="Hypothetical protein af1432"/>
    <property type="match status" value="1"/>
</dbReference>
<keyword evidence="4" id="KW-1185">Reference proteome</keyword>
<reference evidence="3" key="1">
    <citation type="submission" date="2020-01" db="EMBL/GenBank/DDBJ databases">
        <authorList>
            <person name="Seo Y.L."/>
        </authorList>
    </citation>
    <scope>NUCLEOTIDE SEQUENCE</scope>
    <source>
        <strain evidence="3">R11</strain>
    </source>
</reference>
<organism evidence="3 4">
    <name type="scientific">Mucilaginibacter agri</name>
    <dbReference type="NCBI Taxonomy" id="2695265"/>
    <lineage>
        <taxon>Bacteria</taxon>
        <taxon>Pseudomonadati</taxon>
        <taxon>Bacteroidota</taxon>
        <taxon>Sphingobacteriia</taxon>
        <taxon>Sphingobacteriales</taxon>
        <taxon>Sphingobacteriaceae</taxon>
        <taxon>Mucilaginibacter</taxon>
    </lineage>
</organism>
<name>A0A965ZDX3_9SPHI</name>
<dbReference type="GO" id="GO:0006203">
    <property type="term" value="P:dGTP catabolic process"/>
    <property type="evidence" value="ECO:0007669"/>
    <property type="project" value="TreeGrafter"/>
</dbReference>
<dbReference type="PANTHER" id="PTHR11373">
    <property type="entry name" value="DEOXYNUCLEOSIDE TRIPHOSPHATE TRIPHOSPHOHYDROLASE"/>
    <property type="match status" value="1"/>
</dbReference>
<comment type="caution">
    <text evidence="3">The sequence shown here is derived from an EMBL/GenBank/DDBJ whole genome shotgun (WGS) entry which is preliminary data.</text>
</comment>
<dbReference type="InterPro" id="IPR027432">
    <property type="entry name" value="dGTP_triphosphohydrolase_C"/>
</dbReference>
<dbReference type="InterPro" id="IPR003607">
    <property type="entry name" value="HD/PDEase_dom"/>
</dbReference>
<dbReference type="Proteomes" id="UP000638732">
    <property type="component" value="Unassembled WGS sequence"/>
</dbReference>
<dbReference type="EMBL" id="WWEO01000030">
    <property type="protein sequence ID" value="NCD67896.1"/>
    <property type="molecule type" value="Genomic_DNA"/>
</dbReference>
<dbReference type="AlphaFoldDB" id="A0A965ZDX3"/>
<accession>A0A965ZDX3</accession>
<dbReference type="GO" id="GO:0008832">
    <property type="term" value="F:dGTPase activity"/>
    <property type="evidence" value="ECO:0007669"/>
    <property type="project" value="TreeGrafter"/>
</dbReference>
<proteinExistence type="predicted"/>
<evidence type="ECO:0000313" key="4">
    <source>
        <dbReference type="Proteomes" id="UP000638732"/>
    </source>
</evidence>
<dbReference type="SMART" id="SM00471">
    <property type="entry name" value="HDc"/>
    <property type="match status" value="1"/>
</dbReference>
<gene>
    <name evidence="3" type="primary">dgt</name>
    <name evidence="3" type="ORF">GSY63_00835</name>
</gene>
<dbReference type="Pfam" id="PF01966">
    <property type="entry name" value="HD"/>
    <property type="match status" value="1"/>
</dbReference>
<dbReference type="NCBIfam" id="TIGR01353">
    <property type="entry name" value="dGTP_triPase"/>
    <property type="match status" value="1"/>
</dbReference>
<dbReference type="SUPFAM" id="SSF109604">
    <property type="entry name" value="HD-domain/PDEase-like"/>
    <property type="match status" value="1"/>
</dbReference>